<reference evidence="2" key="2">
    <citation type="journal article" date="2018" name="Environ. Microbiol.">
        <title>Bloom of a denitrifying methanotroph, 'Candidatus Methylomirabilis limnetica', in a deep stratified lake.</title>
        <authorList>
            <person name="Graf J.S."/>
            <person name="Mayr M.J."/>
            <person name="Marchant H.K."/>
            <person name="Tienken D."/>
            <person name="Hach P.F."/>
            <person name="Brand A."/>
            <person name="Schubert C.J."/>
            <person name="Kuypers M.M."/>
            <person name="Milucka J."/>
        </authorList>
    </citation>
    <scope>NUCLEOTIDE SEQUENCE [LARGE SCALE GENOMIC DNA]</scope>
    <source>
        <strain evidence="2">Zug</strain>
    </source>
</reference>
<dbReference type="OrthoDB" id="9803638at2"/>
<protein>
    <submittedName>
        <fullName evidence="1">Uncharacterized protein</fullName>
    </submittedName>
</protein>
<dbReference type="AlphaFoldDB" id="A0A2T4U090"/>
<proteinExistence type="predicted"/>
<gene>
    <name evidence="1" type="ORF">CLG94_02640</name>
</gene>
<reference evidence="1 2" key="1">
    <citation type="submission" date="2017-09" db="EMBL/GenBank/DDBJ databases">
        <title>Bloom of a denitrifying methanotroph, Candidatus Methylomirabilis limnetica, in a deep stratified lake.</title>
        <authorList>
            <person name="Graf J.S."/>
            <person name="Marchant H.K."/>
            <person name="Tienken D."/>
            <person name="Hach P.F."/>
            <person name="Brand A."/>
            <person name="Schubert C.J."/>
            <person name="Kuypers M.M."/>
            <person name="Milucka J."/>
        </authorList>
    </citation>
    <scope>NUCLEOTIDE SEQUENCE [LARGE SCALE GENOMIC DNA]</scope>
    <source>
        <strain evidence="1 2">Zug</strain>
    </source>
</reference>
<organism evidence="1 2">
    <name type="scientific">Candidatus Methylomirabilis limnetica</name>
    <dbReference type="NCBI Taxonomy" id="2033718"/>
    <lineage>
        <taxon>Bacteria</taxon>
        <taxon>Candidatus Methylomirabilota</taxon>
        <taxon>Candidatus Methylomirabilia</taxon>
        <taxon>Candidatus Methylomirabilales</taxon>
        <taxon>Candidatus Methylomirabilaceae</taxon>
        <taxon>Candidatus Methylomirabilis</taxon>
    </lineage>
</organism>
<dbReference type="RefSeq" id="WP_015743192.1">
    <property type="nucleotide sequence ID" value="NZ_NVQC01000012.1"/>
</dbReference>
<sequence>MTGIQFLTDEKGRKVAVQIDLRKHRALWEDFYDGLVSEQRRKEKGVPFETVKADLIKRGRLRG</sequence>
<evidence type="ECO:0000313" key="1">
    <source>
        <dbReference type="EMBL" id="PTL36794.1"/>
    </source>
</evidence>
<dbReference type="EMBL" id="NVQC01000012">
    <property type="protein sequence ID" value="PTL36794.1"/>
    <property type="molecule type" value="Genomic_DNA"/>
</dbReference>
<keyword evidence="2" id="KW-1185">Reference proteome</keyword>
<accession>A0A2T4U090</accession>
<dbReference type="Proteomes" id="UP000241436">
    <property type="component" value="Unassembled WGS sequence"/>
</dbReference>
<comment type="caution">
    <text evidence="1">The sequence shown here is derived from an EMBL/GenBank/DDBJ whole genome shotgun (WGS) entry which is preliminary data.</text>
</comment>
<evidence type="ECO:0000313" key="2">
    <source>
        <dbReference type="Proteomes" id="UP000241436"/>
    </source>
</evidence>
<name>A0A2T4U090_9BACT</name>